<accession>A0A1X2GHR8</accession>
<keyword evidence="8" id="KW-1185">Reference proteome</keyword>
<proteinExistence type="inferred from homology"/>
<dbReference type="CDD" id="cd06565">
    <property type="entry name" value="GH20_GcnA-like"/>
    <property type="match status" value="1"/>
</dbReference>
<dbReference type="EMBL" id="MCGT01000014">
    <property type="protein sequence ID" value="ORX53993.1"/>
    <property type="molecule type" value="Genomic_DNA"/>
</dbReference>
<dbReference type="STRING" id="101127.A0A1X2GHR8"/>
<evidence type="ECO:0000256" key="3">
    <source>
        <dbReference type="ARBA" id="ARBA00012663"/>
    </source>
</evidence>
<dbReference type="PANTHER" id="PTHR21040:SF8">
    <property type="entry name" value="BCDNA.GH04120"/>
    <property type="match status" value="1"/>
</dbReference>
<dbReference type="InterPro" id="IPR041063">
    <property type="entry name" value="Glyco_H_20C_C"/>
</dbReference>
<evidence type="ECO:0000256" key="4">
    <source>
        <dbReference type="ARBA" id="ARBA00022801"/>
    </source>
</evidence>
<dbReference type="Gene3D" id="3.20.20.80">
    <property type="entry name" value="Glycosidases"/>
    <property type="match status" value="1"/>
</dbReference>
<gene>
    <name evidence="7" type="ORF">DM01DRAFT_1322160</name>
</gene>
<keyword evidence="4 7" id="KW-0378">Hydrolase</keyword>
<comment type="catalytic activity">
    <reaction evidence="1">
        <text>Hydrolysis of terminal non-reducing N-acetyl-D-hexosamine residues in N-acetyl-beta-D-hexosaminides.</text>
        <dbReference type="EC" id="3.2.1.52"/>
    </reaction>
</comment>
<protein>
    <recommendedName>
        <fullName evidence="3">beta-N-acetylhexosaminidase</fullName>
        <ecNumber evidence="3">3.2.1.52</ecNumber>
    </recommendedName>
</protein>
<comment type="caution">
    <text evidence="7">The sequence shown here is derived from an EMBL/GenBank/DDBJ whole genome shotgun (WGS) entry which is preliminary data.</text>
</comment>
<dbReference type="Gene3D" id="1.20.120.670">
    <property type="entry name" value="N-acetyl-b-d-glucoasminidase"/>
    <property type="match status" value="1"/>
</dbReference>
<evidence type="ECO:0000256" key="1">
    <source>
        <dbReference type="ARBA" id="ARBA00001231"/>
    </source>
</evidence>
<name>A0A1X2GHR8_9FUNG</name>
<dbReference type="EC" id="3.2.1.52" evidence="3"/>
<dbReference type="GO" id="GO:0005975">
    <property type="term" value="P:carbohydrate metabolic process"/>
    <property type="evidence" value="ECO:0007669"/>
    <property type="project" value="InterPro"/>
</dbReference>
<dbReference type="SUPFAM" id="SSF51445">
    <property type="entry name" value="(Trans)glycosidases"/>
    <property type="match status" value="1"/>
</dbReference>
<comment type="similarity">
    <text evidence="2">Belongs to the glycosyl hydrolase 20 family.</text>
</comment>
<dbReference type="Pfam" id="PF00728">
    <property type="entry name" value="Glyco_hydro_20"/>
    <property type="match status" value="1"/>
</dbReference>
<feature type="domain" description="Glycoside Hydrolase 20C C-terminal" evidence="6">
    <location>
        <begin position="500"/>
        <end position="681"/>
    </location>
</feature>
<reference evidence="7 8" key="1">
    <citation type="submission" date="2016-07" db="EMBL/GenBank/DDBJ databases">
        <title>Pervasive Adenine N6-methylation of Active Genes in Fungi.</title>
        <authorList>
            <consortium name="DOE Joint Genome Institute"/>
            <person name="Mondo S.J."/>
            <person name="Dannebaum R.O."/>
            <person name="Kuo R.C."/>
            <person name="Labutti K."/>
            <person name="Haridas S."/>
            <person name="Kuo A."/>
            <person name="Salamov A."/>
            <person name="Ahrendt S.R."/>
            <person name="Lipzen A."/>
            <person name="Sullivan W."/>
            <person name="Andreopoulos W.B."/>
            <person name="Clum A."/>
            <person name="Lindquist E."/>
            <person name="Daum C."/>
            <person name="Ramamoorthy G.K."/>
            <person name="Gryganskyi A."/>
            <person name="Culley D."/>
            <person name="Magnuson J.K."/>
            <person name="James T.Y."/>
            <person name="O'Malley M.A."/>
            <person name="Stajich J.E."/>
            <person name="Spatafora J.W."/>
            <person name="Visel A."/>
            <person name="Grigoriev I.V."/>
        </authorList>
    </citation>
    <scope>NUCLEOTIDE SEQUENCE [LARGE SCALE GENOMIC DNA]</scope>
    <source>
        <strain evidence="7 8">NRRL 3301</strain>
    </source>
</reference>
<organism evidence="7 8">
    <name type="scientific">Hesseltinella vesiculosa</name>
    <dbReference type="NCBI Taxonomy" id="101127"/>
    <lineage>
        <taxon>Eukaryota</taxon>
        <taxon>Fungi</taxon>
        <taxon>Fungi incertae sedis</taxon>
        <taxon>Mucoromycota</taxon>
        <taxon>Mucoromycotina</taxon>
        <taxon>Mucoromycetes</taxon>
        <taxon>Mucorales</taxon>
        <taxon>Cunninghamellaceae</taxon>
        <taxon>Hesseltinella</taxon>
    </lineage>
</organism>
<dbReference type="AlphaFoldDB" id="A0A1X2GHR8"/>
<dbReference type="InterPro" id="IPR015883">
    <property type="entry name" value="Glyco_hydro_20_cat"/>
</dbReference>
<feature type="domain" description="Glycoside hydrolase family 20 catalytic" evidence="5">
    <location>
        <begin position="141"/>
        <end position="328"/>
    </location>
</feature>
<evidence type="ECO:0000259" key="5">
    <source>
        <dbReference type="Pfam" id="PF00728"/>
    </source>
</evidence>
<dbReference type="GO" id="GO:0004563">
    <property type="term" value="F:beta-N-acetylhexosaminidase activity"/>
    <property type="evidence" value="ECO:0007669"/>
    <property type="project" value="UniProtKB-EC"/>
</dbReference>
<sequence>MTEFIPFDEVMSQDPPAFDSSVALIVDSQSTPIELRQGLAHIIKSLDHVSLYHSHAIPVQNDNVKWFLSFQNDPNLDLGQYSMTPMDQTYDIMIRYRRTIDAFRAVGKLLGAAKASLSPFGDILGEVPSQQGSEQAEFVTQGVMIDCSRNGVLRESRVKQLLCYMALMGLNMLQLYTEDTYEVEEEPLVGYLRGKYSRTELGRIDDYANDLGIEVIPCIQVLGHLGQVLQWPQFAHLRDNTEVILANYEPTYEFLEKLIKAASGTFRSKRIHIGCDEAYGLGEGRYRQLFGYKDPTDIFLDHIRRVMEICSRYDLEPMIWSDMLFCLAAKNNTLQGYYDLGSAPNVNDRLPEACNLVFWDYYHTTEDVYEHKLQQHHDLGCTQPWMANAAWTWSRFWTALPFTFQSVRASTVASKHSVSGVQHAFITIWGDEGNECDMQVETSNTNTCHETMLNLLFLFFRFSALPGILYYAQLGHCKGDQVDISILKHDFAGICGGRFDDWVYASKIDDAPNGHAITDKSHYAPNISKWLLWEDPMLGFLSPQYKDQDLEAYYGLLADELMMKKKDAPENGRLELPARVARVLSLKCHLRDRCALAYKQDDLATLSDLVHHRLTALQQETDALWQCHRRLWHDMYKPFGWEVLELRYGGLRTRLATMHHRLSQYSDDEDKGDGIPEFEADLQPLFFGSTTNLLLDYARVASPSRPG</sequence>
<evidence type="ECO:0000259" key="6">
    <source>
        <dbReference type="Pfam" id="PF18088"/>
    </source>
</evidence>
<evidence type="ECO:0000256" key="2">
    <source>
        <dbReference type="ARBA" id="ARBA00006285"/>
    </source>
</evidence>
<dbReference type="PANTHER" id="PTHR21040">
    <property type="entry name" value="BCDNA.GH04120"/>
    <property type="match status" value="1"/>
</dbReference>
<dbReference type="InterPro" id="IPR038901">
    <property type="entry name" value="HEXDC-like"/>
</dbReference>
<dbReference type="Proteomes" id="UP000242146">
    <property type="component" value="Unassembled WGS sequence"/>
</dbReference>
<dbReference type="InterPro" id="IPR017853">
    <property type="entry name" value="GH"/>
</dbReference>
<dbReference type="OrthoDB" id="2100085at2759"/>
<evidence type="ECO:0000313" key="7">
    <source>
        <dbReference type="EMBL" id="ORX53993.1"/>
    </source>
</evidence>
<evidence type="ECO:0000313" key="8">
    <source>
        <dbReference type="Proteomes" id="UP000242146"/>
    </source>
</evidence>
<dbReference type="Pfam" id="PF18088">
    <property type="entry name" value="Glyco_H_20C_C"/>
    <property type="match status" value="1"/>
</dbReference>